<gene>
    <name evidence="2" type="ORF">ACFPET_20925</name>
</gene>
<organism evidence="2 3">
    <name type="scientific">Salininema proteolyticum</name>
    <dbReference type="NCBI Taxonomy" id="1607685"/>
    <lineage>
        <taxon>Bacteria</taxon>
        <taxon>Bacillati</taxon>
        <taxon>Actinomycetota</taxon>
        <taxon>Actinomycetes</taxon>
        <taxon>Glycomycetales</taxon>
        <taxon>Glycomycetaceae</taxon>
        <taxon>Salininema</taxon>
    </lineage>
</organism>
<evidence type="ECO:0000313" key="2">
    <source>
        <dbReference type="EMBL" id="MFC4337664.1"/>
    </source>
</evidence>
<evidence type="ECO:0000313" key="3">
    <source>
        <dbReference type="Proteomes" id="UP001595823"/>
    </source>
</evidence>
<dbReference type="InterPro" id="IPR012337">
    <property type="entry name" value="RNaseH-like_sf"/>
</dbReference>
<dbReference type="InterPro" id="IPR002559">
    <property type="entry name" value="Transposase_11"/>
</dbReference>
<dbReference type="EMBL" id="JBHSDK010000052">
    <property type="protein sequence ID" value="MFC4337664.1"/>
    <property type="molecule type" value="Genomic_DNA"/>
</dbReference>
<comment type="caution">
    <text evidence="2">The sequence shown here is derived from an EMBL/GenBank/DDBJ whole genome shotgun (WGS) entry which is preliminary data.</text>
</comment>
<protein>
    <submittedName>
        <fullName evidence="2">Transposase</fullName>
    </submittedName>
</protein>
<feature type="non-terminal residue" evidence="2">
    <location>
        <position position="1"/>
    </location>
</feature>
<keyword evidence="3" id="KW-1185">Reference proteome</keyword>
<name>A0ABV8U3I1_9ACTN</name>
<dbReference type="SUPFAM" id="SSF53098">
    <property type="entry name" value="Ribonuclease H-like"/>
    <property type="match status" value="1"/>
</dbReference>
<feature type="domain" description="Transposase IS4-like" evidence="1">
    <location>
        <begin position="4"/>
        <end position="131"/>
    </location>
</feature>
<dbReference type="RefSeq" id="WP_380624880.1">
    <property type="nucleotide sequence ID" value="NZ_JBHSDK010000052.1"/>
</dbReference>
<dbReference type="Proteomes" id="UP001595823">
    <property type="component" value="Unassembled WGS sequence"/>
</dbReference>
<proteinExistence type="predicted"/>
<evidence type="ECO:0000259" key="1">
    <source>
        <dbReference type="Pfam" id="PF01609"/>
    </source>
</evidence>
<dbReference type="Pfam" id="PF01609">
    <property type="entry name" value="DDE_Tnp_1"/>
    <property type="match status" value="1"/>
</dbReference>
<accession>A0ABV8U3I1</accession>
<reference evidence="3" key="1">
    <citation type="journal article" date="2019" name="Int. J. Syst. Evol. Microbiol.">
        <title>The Global Catalogue of Microorganisms (GCM) 10K type strain sequencing project: providing services to taxonomists for standard genome sequencing and annotation.</title>
        <authorList>
            <consortium name="The Broad Institute Genomics Platform"/>
            <consortium name="The Broad Institute Genome Sequencing Center for Infectious Disease"/>
            <person name="Wu L."/>
            <person name="Ma J."/>
        </authorList>
    </citation>
    <scope>NUCLEOTIDE SEQUENCE [LARGE SCALE GENOMIC DNA]</scope>
    <source>
        <strain evidence="3">IBRC-M 10908</strain>
    </source>
</reference>
<sequence>LRATGAHVVMRAGSQFPLTQAKVLPDGTYLAELHKAGREAITVRVIEYSVTTTDHATGEVTEGETVRLITDLLDVEAYPAEDFPDLYRSRWVSEEIFDAVKTDMRGGTDAVLRSRSPELARGEAWALLCVYQAIGDLVVQVGDTAGESPDRISFSDTLRFFRSTITSVAEAFSPSTVEIRHRQGRSGTN</sequence>